<evidence type="ECO:0000313" key="2">
    <source>
        <dbReference type="Proteomes" id="UP000671914"/>
    </source>
</evidence>
<sequence length="81" mass="8725">MPDHVTTTRLQVSGIRTDDEVRRALQALYDRFAELGVGAATFEVADAGPARLYIKHRESVAPDTGEIAAALARAGDFRLVG</sequence>
<keyword evidence="2" id="KW-1185">Reference proteome</keyword>
<dbReference type="KEGG" id="aarc:G127AT_06490"/>
<reference evidence="1" key="1">
    <citation type="submission" date="2021-03" db="EMBL/GenBank/DDBJ databases">
        <title>Agromyces archimandritus sp. nov., isolated from the cockroach Archimandrita tessellata.</title>
        <authorList>
            <person name="Guzman J."/>
            <person name="Ortuzar M."/>
            <person name="Poehlein A."/>
            <person name="Daniel R."/>
            <person name="Trujillo M."/>
            <person name="Vilcinskas A."/>
        </authorList>
    </citation>
    <scope>NUCLEOTIDE SEQUENCE</scope>
    <source>
        <strain evidence="1">G127AT</strain>
    </source>
</reference>
<dbReference type="EMBL" id="CP071696">
    <property type="protein sequence ID" value="QTX05841.1"/>
    <property type="molecule type" value="Genomic_DNA"/>
</dbReference>
<dbReference type="RefSeq" id="WP_210901203.1">
    <property type="nucleotide sequence ID" value="NZ_CP071696.1"/>
</dbReference>
<dbReference type="AlphaFoldDB" id="A0A975IR91"/>
<gene>
    <name evidence="1" type="ORF">G127AT_06490</name>
</gene>
<accession>A0A975IR91</accession>
<organism evidence="1 2">
    <name type="scientific">Agromyces archimandritae</name>
    <dbReference type="NCBI Taxonomy" id="2781962"/>
    <lineage>
        <taxon>Bacteria</taxon>
        <taxon>Bacillati</taxon>
        <taxon>Actinomycetota</taxon>
        <taxon>Actinomycetes</taxon>
        <taxon>Micrococcales</taxon>
        <taxon>Microbacteriaceae</taxon>
        <taxon>Agromyces</taxon>
    </lineage>
</organism>
<dbReference type="Proteomes" id="UP000671914">
    <property type="component" value="Chromosome"/>
</dbReference>
<protein>
    <submittedName>
        <fullName evidence="1">Uncharacterized protein</fullName>
    </submittedName>
</protein>
<name>A0A975IR91_9MICO</name>
<proteinExistence type="predicted"/>
<evidence type="ECO:0000313" key="1">
    <source>
        <dbReference type="EMBL" id="QTX05841.1"/>
    </source>
</evidence>